<dbReference type="Proteomes" id="UP000320146">
    <property type="component" value="Unassembled WGS sequence"/>
</dbReference>
<keyword evidence="4" id="KW-0963">Cytoplasm</keyword>
<dbReference type="Pfam" id="PF07733">
    <property type="entry name" value="DNA_pol3_alpha"/>
    <property type="match status" value="1"/>
</dbReference>
<dbReference type="InterPro" id="IPR041931">
    <property type="entry name" value="DNA_pol3_alpha_thumb_dom"/>
</dbReference>
<accession>A0A520MRM4</accession>
<sequence length="1132" mass="126765">MMSNFIHLQTKSHYSISCGLPKTNEIVDKAVEKGMDAVALADKNTFFGLVKFYNYAVKKGIKPICGVDFDVKVPNGYTNVILLAKNKNGLENLFKLSTESFVTTGIEKRSVPEEDIFKNSADLVCILPASSTNIKNLASKKEKELIEAELLKYSDAFKDNFFLGATCFNDQGYDQSTSYASNVAHEKNIPVVALNDVLFLEKEDHLAHQAKVAINNSTLLKDEIDNPVVSNEQYFKTREQLSATHGDETLNNTIEVGKLCNVFLEEGQYYLPSYEVQEGKTLSEHLEELAKNNLNDYLQTNAELDKNVYQERLDKELKIIIEKGYPGYFLIVMDFVKWAKEQEIPVGPGRGSGAGSLVAYMLSITALDPIEHGLLFERFLNPERMSLPDFDIDFCIEGRDKVIEYVQNKYGVDSVAQIGTLGTMAARGVTRDVTRILGKPYGFGDMIAKMIPLTPGIKLTEAIDESPELKQLRKENEEAAEVLELSLKLEGCARSIGKHAAGVVIAPNDIHEFTPLHYDVETNSMATQLDMYDVEEVGLVKFDFLGLRTLTVINNAVKSVQKVNPEFNLNNISYEDAKVFSLLSSGKTKGIFQLESSGMRDLIKRMKPENFSDITALVALYRPGPLNSGMADDYINRKNGRESIAYQHPALKKVLNETYGVFVYQEQVMEAAQVLASYSLGDADNLRRAMGKKKADVMEAEKSVFVEGCDNNSIGKKKANEIFDNIEKFAGYGFNKSHSAAYALIAYQTAFLKTHYPSHFIASVLSSEQDKTDKLEPHVKDCALMEVKILSPNINSSHPSFIVNNNDEIEYGLGALKDVGRKFIEEVCAERANGRFTSLMDFASRVDLRKGGIRSLQSMAKAGAFDEICSRDEAVSSVRSYLEASEQKFKSKESAVMEMFAEQSDLKVSGYKLETFSESEKLKMELESFGFYYSKHPVTLLRKTLSSRIQPISKLMTTTNEKYIPALINHKRIVKKGTNIFVFLEISDETGTIDVSVPIELHDEKKPLFKENGVVMIKGTVVADDYRRGNYEDVGIKIRATDVIPIELARSTLTSKIRLDVSRKQLKELGNGKFQELKALNDPDGIDVVLNLKDEDLNISSELKVDTFKVSLEDSTFEKINEIFGEENYKLF</sequence>
<dbReference type="AlphaFoldDB" id="A0A520MRM4"/>
<dbReference type="InterPro" id="IPR004365">
    <property type="entry name" value="NA-bd_OB_tRNA"/>
</dbReference>
<dbReference type="GO" id="GO:0003887">
    <property type="term" value="F:DNA-directed DNA polymerase activity"/>
    <property type="evidence" value="ECO:0007669"/>
    <property type="project" value="UniProtKB-KW"/>
</dbReference>
<dbReference type="SUPFAM" id="SSF89550">
    <property type="entry name" value="PHP domain-like"/>
    <property type="match status" value="1"/>
</dbReference>
<dbReference type="PANTHER" id="PTHR32294">
    <property type="entry name" value="DNA POLYMERASE III SUBUNIT ALPHA"/>
    <property type="match status" value="1"/>
</dbReference>
<evidence type="ECO:0000256" key="6">
    <source>
        <dbReference type="ARBA" id="ARBA00022695"/>
    </source>
</evidence>
<comment type="caution">
    <text evidence="11">The sequence shown here is derived from an EMBL/GenBank/DDBJ whole genome shotgun (WGS) entry which is preliminary data.</text>
</comment>
<dbReference type="CDD" id="cd04485">
    <property type="entry name" value="DnaE_OBF"/>
    <property type="match status" value="1"/>
</dbReference>
<dbReference type="SMART" id="SM00481">
    <property type="entry name" value="POLIIIAc"/>
    <property type="match status" value="1"/>
</dbReference>
<evidence type="ECO:0000313" key="11">
    <source>
        <dbReference type="EMBL" id="RZO23880.1"/>
    </source>
</evidence>
<dbReference type="GO" id="GO:0003676">
    <property type="term" value="F:nucleic acid binding"/>
    <property type="evidence" value="ECO:0007669"/>
    <property type="project" value="InterPro"/>
</dbReference>
<proteinExistence type="predicted"/>
<comment type="subcellular location">
    <subcellularLocation>
        <location evidence="1">Cytoplasm</location>
    </subcellularLocation>
</comment>
<keyword evidence="6 11" id="KW-0548">Nucleotidyltransferase</keyword>
<dbReference type="GO" id="GO:0005737">
    <property type="term" value="C:cytoplasm"/>
    <property type="evidence" value="ECO:0007669"/>
    <property type="project" value="UniProtKB-SubCell"/>
</dbReference>
<dbReference type="Gene3D" id="1.10.10.1600">
    <property type="entry name" value="Bacterial DNA polymerase III alpha subunit, thumb domain"/>
    <property type="match status" value="1"/>
</dbReference>
<dbReference type="Gene3D" id="3.20.20.140">
    <property type="entry name" value="Metal-dependent hydrolases"/>
    <property type="match status" value="1"/>
</dbReference>
<dbReference type="GO" id="GO:0008408">
    <property type="term" value="F:3'-5' exonuclease activity"/>
    <property type="evidence" value="ECO:0007669"/>
    <property type="project" value="InterPro"/>
</dbReference>
<dbReference type="NCBIfam" id="TIGR00594">
    <property type="entry name" value="polc"/>
    <property type="match status" value="1"/>
</dbReference>
<dbReference type="InterPro" id="IPR029460">
    <property type="entry name" value="DNAPol_HHH"/>
</dbReference>
<keyword evidence="8" id="KW-0239">DNA-directed DNA polymerase</keyword>
<evidence type="ECO:0000256" key="4">
    <source>
        <dbReference type="ARBA" id="ARBA00022490"/>
    </source>
</evidence>
<gene>
    <name evidence="11" type="ORF">EVA99_02935</name>
</gene>
<dbReference type="InterPro" id="IPR003141">
    <property type="entry name" value="Pol/His_phosphatase_N"/>
</dbReference>
<evidence type="ECO:0000259" key="10">
    <source>
        <dbReference type="SMART" id="SM00481"/>
    </source>
</evidence>
<comment type="catalytic activity">
    <reaction evidence="9">
        <text>DNA(n) + a 2'-deoxyribonucleoside 5'-triphosphate = DNA(n+1) + diphosphate</text>
        <dbReference type="Rhea" id="RHEA:22508"/>
        <dbReference type="Rhea" id="RHEA-COMP:17339"/>
        <dbReference type="Rhea" id="RHEA-COMP:17340"/>
        <dbReference type="ChEBI" id="CHEBI:33019"/>
        <dbReference type="ChEBI" id="CHEBI:61560"/>
        <dbReference type="ChEBI" id="CHEBI:173112"/>
        <dbReference type="EC" id="2.7.7.7"/>
    </reaction>
</comment>
<dbReference type="Pfam" id="PF02811">
    <property type="entry name" value="PHP"/>
    <property type="match status" value="1"/>
</dbReference>
<dbReference type="Pfam" id="PF17657">
    <property type="entry name" value="DNA_pol3_finger"/>
    <property type="match status" value="1"/>
</dbReference>
<keyword evidence="5 11" id="KW-0808">Transferase</keyword>
<dbReference type="EC" id="2.7.7.7" evidence="2"/>
<dbReference type="NCBIfam" id="NF004226">
    <property type="entry name" value="PRK05673.1"/>
    <property type="match status" value="1"/>
</dbReference>
<dbReference type="InterPro" id="IPR016195">
    <property type="entry name" value="Pol/histidinol_Pase-like"/>
</dbReference>
<evidence type="ECO:0000256" key="3">
    <source>
        <dbReference type="ARBA" id="ARBA00019114"/>
    </source>
</evidence>
<dbReference type="InterPro" id="IPR040982">
    <property type="entry name" value="DNA_pol3_finger"/>
</dbReference>
<evidence type="ECO:0000256" key="1">
    <source>
        <dbReference type="ARBA" id="ARBA00004496"/>
    </source>
</evidence>
<evidence type="ECO:0000256" key="2">
    <source>
        <dbReference type="ARBA" id="ARBA00012417"/>
    </source>
</evidence>
<dbReference type="Pfam" id="PF01336">
    <property type="entry name" value="tRNA_anti-codon"/>
    <property type="match status" value="1"/>
</dbReference>
<evidence type="ECO:0000256" key="8">
    <source>
        <dbReference type="ARBA" id="ARBA00022932"/>
    </source>
</evidence>
<evidence type="ECO:0000313" key="12">
    <source>
        <dbReference type="Proteomes" id="UP000320146"/>
    </source>
</evidence>
<protein>
    <recommendedName>
        <fullName evidence="3">DNA polymerase III subunit alpha</fullName>
        <ecNumber evidence="2">2.7.7.7</ecNumber>
    </recommendedName>
</protein>
<dbReference type="InterPro" id="IPR012340">
    <property type="entry name" value="NA-bd_OB-fold"/>
</dbReference>
<reference evidence="11 12" key="1">
    <citation type="submission" date="2019-02" db="EMBL/GenBank/DDBJ databases">
        <title>Prokaryotic population dynamics and viral predation in marine succession experiment using metagenomics: the confinement effect.</title>
        <authorList>
            <person name="Haro-Moreno J.M."/>
            <person name="Rodriguez-Valera F."/>
            <person name="Lopez-Perez M."/>
        </authorList>
    </citation>
    <scope>NUCLEOTIDE SEQUENCE [LARGE SCALE GENOMIC DNA]</scope>
    <source>
        <strain evidence="11">MED-G166</strain>
    </source>
</reference>
<feature type="domain" description="Polymerase/histidinol phosphatase N-terminal" evidence="10">
    <location>
        <begin position="6"/>
        <end position="73"/>
    </location>
</feature>
<dbReference type="InterPro" id="IPR004013">
    <property type="entry name" value="PHP_dom"/>
</dbReference>
<evidence type="ECO:0000256" key="9">
    <source>
        <dbReference type="ARBA" id="ARBA00049244"/>
    </source>
</evidence>
<dbReference type="PANTHER" id="PTHR32294:SF0">
    <property type="entry name" value="DNA POLYMERASE III SUBUNIT ALPHA"/>
    <property type="match status" value="1"/>
</dbReference>
<dbReference type="EMBL" id="SHBL01000021">
    <property type="protein sequence ID" value="RZO23880.1"/>
    <property type="molecule type" value="Genomic_DNA"/>
</dbReference>
<evidence type="ECO:0000256" key="5">
    <source>
        <dbReference type="ARBA" id="ARBA00022679"/>
    </source>
</evidence>
<name>A0A520MRM4_9GAMM</name>
<evidence type="ECO:0000256" key="7">
    <source>
        <dbReference type="ARBA" id="ARBA00022705"/>
    </source>
</evidence>
<dbReference type="GO" id="GO:0006260">
    <property type="term" value="P:DNA replication"/>
    <property type="evidence" value="ECO:0007669"/>
    <property type="project" value="UniProtKB-KW"/>
</dbReference>
<dbReference type="InterPro" id="IPR004805">
    <property type="entry name" value="DnaE2/DnaE/PolC"/>
</dbReference>
<dbReference type="Gene3D" id="1.10.150.870">
    <property type="match status" value="1"/>
</dbReference>
<organism evidence="11 12">
    <name type="scientific">SAR86 cluster bacterium</name>
    <dbReference type="NCBI Taxonomy" id="2030880"/>
    <lineage>
        <taxon>Bacteria</taxon>
        <taxon>Pseudomonadati</taxon>
        <taxon>Pseudomonadota</taxon>
        <taxon>Gammaproteobacteria</taxon>
        <taxon>SAR86 cluster</taxon>
    </lineage>
</organism>
<dbReference type="SUPFAM" id="SSF50249">
    <property type="entry name" value="Nucleic acid-binding proteins"/>
    <property type="match status" value="1"/>
</dbReference>
<keyword evidence="7" id="KW-0235">DNA replication</keyword>
<dbReference type="InterPro" id="IPR011708">
    <property type="entry name" value="DNA_pol3_alpha_NTPase_dom"/>
</dbReference>
<dbReference type="Pfam" id="PF14579">
    <property type="entry name" value="HHH_6"/>
    <property type="match status" value="1"/>
</dbReference>